<dbReference type="InterPro" id="IPR036533">
    <property type="entry name" value="BAG_dom_sf"/>
</dbReference>
<dbReference type="InterPro" id="IPR003103">
    <property type="entry name" value="BAG_domain"/>
</dbReference>
<feature type="compositionally biased region" description="Basic and acidic residues" evidence="2">
    <location>
        <begin position="275"/>
        <end position="286"/>
    </location>
</feature>
<feature type="compositionally biased region" description="Basic residues" evidence="2">
    <location>
        <begin position="598"/>
        <end position="612"/>
    </location>
</feature>
<dbReference type="OrthoDB" id="333905at2759"/>
<sequence>MLFYNSPHHLVVHRPETYNLQRSMTLDDYLQLQLLLQHEQEQRKQRDAWQQEQLRLQHAMANLKALKENYRRQRAMQIQQCIERYREQEARIQAQEDFYRQCLAAAIEQRRAEEVYERYQRSQKPQRRDSYEDYREQQLASVLKLLFNQTDNEDDNDEVMQDTQAKNEEEDQEVQTLWDYITREQSHEQEDEEMQDSNEEEDEEEQEEESESEQQEETSRSPPRLAALPSSSDHHPEAYTPLFSRNDARSKEAVPVRQQASATPPLQNHVLNLKDLLDQLVSHDEEPQQQQHQAGFGKPQPIFDANESGAQDSATAQQPPPNTMTNLARELKSQSLGSTQEQEKQQKREQPSQPPKQFSKDAPQSKHNTRIFDADEPAAQPSAITQPPPANTTAHMHKEASQPQSTKPLFDLDEAAAARSSTAQPPPEHTTQNVLGDQADDNLYAPQDIRTEAEPTPLKEKTPAFPQQEQGQAQRQEKPSSRLPGTVSIKLDGISKELKSIRSREDEVLQAPLDFKEKNDTLILPATTPNNRHFLGYEDEIMRVMLKLDTIESDGDEGIRNARRALVKEAEGMLERLDEHKQREWERARRPQPSGPNKKNRKRKHKQQHHYKQPILQVS</sequence>
<feature type="compositionally biased region" description="Basic and acidic residues" evidence="2">
    <location>
        <begin position="341"/>
        <end position="350"/>
    </location>
</feature>
<dbReference type="InParanoid" id="A0A1X2H7B6"/>
<feature type="region of interest" description="Disordered" evidence="2">
    <location>
        <begin position="186"/>
        <end position="440"/>
    </location>
</feature>
<comment type="caution">
    <text evidence="4">The sequence shown here is derived from an EMBL/GenBank/DDBJ whole genome shotgun (WGS) entry which is preliminary data.</text>
</comment>
<dbReference type="Proteomes" id="UP000242180">
    <property type="component" value="Unassembled WGS sequence"/>
</dbReference>
<feature type="compositionally biased region" description="Acidic residues" evidence="2">
    <location>
        <begin position="151"/>
        <end position="160"/>
    </location>
</feature>
<name>A0A1X2H7B6_SYNRA</name>
<keyword evidence="5" id="KW-1185">Reference proteome</keyword>
<feature type="compositionally biased region" description="Basic and acidic residues" evidence="2">
    <location>
        <begin position="574"/>
        <end position="589"/>
    </location>
</feature>
<dbReference type="Pfam" id="PF02179">
    <property type="entry name" value="BAG"/>
    <property type="match status" value="1"/>
</dbReference>
<reference evidence="4 5" key="1">
    <citation type="submission" date="2016-07" db="EMBL/GenBank/DDBJ databases">
        <title>Pervasive Adenine N6-methylation of Active Genes in Fungi.</title>
        <authorList>
            <consortium name="DOE Joint Genome Institute"/>
            <person name="Mondo S.J."/>
            <person name="Dannebaum R.O."/>
            <person name="Kuo R.C."/>
            <person name="Labutti K."/>
            <person name="Haridas S."/>
            <person name="Kuo A."/>
            <person name="Salamov A."/>
            <person name="Ahrendt S.R."/>
            <person name="Lipzen A."/>
            <person name="Sullivan W."/>
            <person name="Andreopoulos W.B."/>
            <person name="Clum A."/>
            <person name="Lindquist E."/>
            <person name="Daum C."/>
            <person name="Ramamoorthy G.K."/>
            <person name="Gryganskyi A."/>
            <person name="Culley D."/>
            <person name="Magnuson J.K."/>
            <person name="James T.Y."/>
            <person name="O'Malley M.A."/>
            <person name="Stajich J.E."/>
            <person name="Spatafora J.W."/>
            <person name="Visel A."/>
            <person name="Grigoriev I.V."/>
        </authorList>
    </citation>
    <scope>NUCLEOTIDE SEQUENCE [LARGE SCALE GENOMIC DNA]</scope>
    <source>
        <strain evidence="4 5">NRRL 2496</strain>
    </source>
</reference>
<feature type="region of interest" description="Disordered" evidence="2">
    <location>
        <begin position="574"/>
        <end position="619"/>
    </location>
</feature>
<accession>A0A1X2H7B6</accession>
<dbReference type="SUPFAM" id="SSF63491">
    <property type="entry name" value="BAG domain"/>
    <property type="match status" value="1"/>
</dbReference>
<proteinExistence type="predicted"/>
<evidence type="ECO:0000259" key="3">
    <source>
        <dbReference type="PROSITE" id="PS51035"/>
    </source>
</evidence>
<dbReference type="GO" id="GO:0051087">
    <property type="term" value="F:protein-folding chaperone binding"/>
    <property type="evidence" value="ECO:0007669"/>
    <property type="project" value="InterPro"/>
</dbReference>
<evidence type="ECO:0000313" key="5">
    <source>
        <dbReference type="Proteomes" id="UP000242180"/>
    </source>
</evidence>
<feature type="coiled-coil region" evidence="1">
    <location>
        <begin position="49"/>
        <end position="80"/>
    </location>
</feature>
<feature type="compositionally biased region" description="Polar residues" evidence="2">
    <location>
        <begin position="308"/>
        <end position="317"/>
    </location>
</feature>
<protein>
    <recommendedName>
        <fullName evidence="3">BAG domain-containing protein</fullName>
    </recommendedName>
</protein>
<feature type="compositionally biased region" description="Polar residues" evidence="2">
    <location>
        <begin position="419"/>
        <end position="435"/>
    </location>
</feature>
<feature type="compositionally biased region" description="Basic and acidic residues" evidence="2">
    <location>
        <begin position="453"/>
        <end position="462"/>
    </location>
</feature>
<keyword evidence="1" id="KW-0175">Coiled coil</keyword>
<dbReference type="EMBL" id="MCGN01000007">
    <property type="protein sequence ID" value="ORY94465.1"/>
    <property type="molecule type" value="Genomic_DNA"/>
</dbReference>
<feature type="compositionally biased region" description="Low complexity" evidence="2">
    <location>
        <begin position="220"/>
        <end position="231"/>
    </location>
</feature>
<feature type="region of interest" description="Disordered" evidence="2">
    <location>
        <begin position="453"/>
        <end position="487"/>
    </location>
</feature>
<dbReference type="OMA" id="TREQSHE"/>
<dbReference type="Gene3D" id="1.20.58.120">
    <property type="entry name" value="BAG domain"/>
    <property type="match status" value="1"/>
</dbReference>
<gene>
    <name evidence="4" type="ORF">BCR43DRAFT_494071</name>
</gene>
<evidence type="ECO:0000256" key="2">
    <source>
        <dbReference type="SAM" id="MobiDB-lite"/>
    </source>
</evidence>
<evidence type="ECO:0000256" key="1">
    <source>
        <dbReference type="SAM" id="Coils"/>
    </source>
</evidence>
<organism evidence="4 5">
    <name type="scientific">Syncephalastrum racemosum</name>
    <name type="common">Filamentous fungus</name>
    <dbReference type="NCBI Taxonomy" id="13706"/>
    <lineage>
        <taxon>Eukaryota</taxon>
        <taxon>Fungi</taxon>
        <taxon>Fungi incertae sedis</taxon>
        <taxon>Mucoromycota</taxon>
        <taxon>Mucoromycotina</taxon>
        <taxon>Mucoromycetes</taxon>
        <taxon>Mucorales</taxon>
        <taxon>Syncephalastraceae</taxon>
        <taxon>Syncephalastrum</taxon>
    </lineage>
</organism>
<feature type="domain" description="BAG" evidence="3">
    <location>
        <begin position="540"/>
        <end position="581"/>
    </location>
</feature>
<feature type="compositionally biased region" description="Polar residues" evidence="2">
    <location>
        <begin position="258"/>
        <end position="270"/>
    </location>
</feature>
<dbReference type="AlphaFoldDB" id="A0A1X2H7B6"/>
<dbReference type="STRING" id="13706.A0A1X2H7B6"/>
<feature type="region of interest" description="Disordered" evidence="2">
    <location>
        <begin position="150"/>
        <end position="173"/>
    </location>
</feature>
<feature type="compositionally biased region" description="Acidic residues" evidence="2">
    <location>
        <begin position="189"/>
        <end position="216"/>
    </location>
</feature>
<dbReference type="PROSITE" id="PS51035">
    <property type="entry name" value="BAG"/>
    <property type="match status" value="1"/>
</dbReference>
<evidence type="ECO:0000313" key="4">
    <source>
        <dbReference type="EMBL" id="ORY94465.1"/>
    </source>
</evidence>